<reference evidence="2 3" key="1">
    <citation type="journal article" date="2022" name="G3 (Bethesda)">
        <title>Whole-genome sequence and methylome profiling of the almond [Prunus dulcis (Mill.) D.A. Webb] cultivar 'Nonpareil'.</title>
        <authorList>
            <person name="D'Amico-Willman K.M."/>
            <person name="Ouma W.Z."/>
            <person name="Meulia T."/>
            <person name="Sideli G.M."/>
            <person name="Gradziel T.M."/>
            <person name="Fresnedo-Ramirez J."/>
        </authorList>
    </citation>
    <scope>NUCLEOTIDE SEQUENCE [LARGE SCALE GENOMIC DNA]</scope>
    <source>
        <strain evidence="2">Clone GOH B32 T37-40</strain>
    </source>
</reference>
<feature type="compositionally biased region" description="Acidic residues" evidence="1">
    <location>
        <begin position="55"/>
        <end position="69"/>
    </location>
</feature>
<organism evidence="2 3">
    <name type="scientific">Prunus dulcis</name>
    <name type="common">Almond</name>
    <name type="synonym">Amygdalus dulcis</name>
    <dbReference type="NCBI Taxonomy" id="3755"/>
    <lineage>
        <taxon>Eukaryota</taxon>
        <taxon>Viridiplantae</taxon>
        <taxon>Streptophyta</taxon>
        <taxon>Embryophyta</taxon>
        <taxon>Tracheophyta</taxon>
        <taxon>Spermatophyta</taxon>
        <taxon>Magnoliopsida</taxon>
        <taxon>eudicotyledons</taxon>
        <taxon>Gunneridae</taxon>
        <taxon>Pentapetalae</taxon>
        <taxon>rosids</taxon>
        <taxon>fabids</taxon>
        <taxon>Rosales</taxon>
        <taxon>Rosaceae</taxon>
        <taxon>Amygdaloideae</taxon>
        <taxon>Amygdaleae</taxon>
        <taxon>Prunus</taxon>
    </lineage>
</organism>
<feature type="region of interest" description="Disordered" evidence="1">
    <location>
        <begin position="54"/>
        <end position="78"/>
    </location>
</feature>
<evidence type="ECO:0000313" key="3">
    <source>
        <dbReference type="Proteomes" id="UP001054821"/>
    </source>
</evidence>
<keyword evidence="3" id="KW-1185">Reference proteome</keyword>
<proteinExistence type="predicted"/>
<protein>
    <submittedName>
        <fullName evidence="2">Uncharacterized protein</fullName>
    </submittedName>
</protein>
<dbReference type="AlphaFoldDB" id="A0AAD4USG2"/>
<dbReference type="EMBL" id="JAJFAZ020000087">
    <property type="protein sequence ID" value="KAI5311056.1"/>
    <property type="molecule type" value="Genomic_DNA"/>
</dbReference>
<name>A0AAD4USG2_PRUDU</name>
<evidence type="ECO:0000256" key="1">
    <source>
        <dbReference type="SAM" id="MobiDB-lite"/>
    </source>
</evidence>
<sequence length="78" mass="8566">MESLEELYLDGSAVRELPLVIKNLKRLSFAKSSTSRDGIGIDIGWGLDCLFGSSDDNEPGSDSSDDDDEPISKRFKKV</sequence>
<gene>
    <name evidence="2" type="ORF">L3X38_045523</name>
</gene>
<evidence type="ECO:0000313" key="2">
    <source>
        <dbReference type="EMBL" id="KAI5311056.1"/>
    </source>
</evidence>
<accession>A0AAD4USG2</accession>
<comment type="caution">
    <text evidence="2">The sequence shown here is derived from an EMBL/GenBank/DDBJ whole genome shotgun (WGS) entry which is preliminary data.</text>
</comment>
<dbReference type="Proteomes" id="UP001054821">
    <property type="component" value="Unassembled WGS sequence"/>
</dbReference>